<name>A0A975AIL6_9FIRM</name>
<dbReference type="CDD" id="cd06347">
    <property type="entry name" value="PBP1_ABC_LivK_ligand_binding-like"/>
    <property type="match status" value="1"/>
</dbReference>
<dbReference type="Pfam" id="PF13458">
    <property type="entry name" value="Peripla_BP_6"/>
    <property type="match status" value="1"/>
</dbReference>
<keyword evidence="2 3" id="KW-0732">Signal</keyword>
<dbReference type="AlphaFoldDB" id="A0A975AIL6"/>
<organism evidence="5 6">
    <name type="scientific">Alkalibacter rhizosphaerae</name>
    <dbReference type="NCBI Taxonomy" id="2815577"/>
    <lineage>
        <taxon>Bacteria</taxon>
        <taxon>Bacillati</taxon>
        <taxon>Bacillota</taxon>
        <taxon>Clostridia</taxon>
        <taxon>Eubacteriales</taxon>
        <taxon>Eubacteriaceae</taxon>
        <taxon>Alkalibacter</taxon>
    </lineage>
</organism>
<feature type="signal peptide" evidence="3">
    <location>
        <begin position="1"/>
        <end position="19"/>
    </location>
</feature>
<evidence type="ECO:0000313" key="5">
    <source>
        <dbReference type="EMBL" id="QSX09218.1"/>
    </source>
</evidence>
<accession>A0A975AIL6</accession>
<dbReference type="RefSeq" id="WP_207300557.1">
    <property type="nucleotide sequence ID" value="NZ_CP071444.1"/>
</dbReference>
<dbReference type="PROSITE" id="PS51257">
    <property type="entry name" value="PROKAR_LIPOPROTEIN"/>
    <property type="match status" value="1"/>
</dbReference>
<feature type="domain" description="Leucine-binding protein" evidence="4">
    <location>
        <begin position="39"/>
        <end position="380"/>
    </location>
</feature>
<sequence length="396" mass="42749">MKKLVLILLSVFLLMGSFAGCSTDSDNGDSGDNGSQEKIVIGNLQDLSGATSVWGEAVKNGAELYADLVNANGGINGREVEIITYDIKLDPQEALNAYNRLVDQDKAVAVIGPPLSNVGLSLAPVAAAKGVPVVGSFIDPRVTLNEDGTPQSQMFLMQPSSVQYAEIVSDYALNEVGVKNMAVLYDQSNSFAVSQVVPFMEYFEANGGTIVAEEVYKAGDKDFKVQLNKIKEAGAEALYVPNYVQDLIITIQQAEQVGLDVAMFGGLDFAPPFVTLLSDPSQGDNIYFANNYSDEEPQLVEVREAFVEKFGEEPINKAYLGYDKMMIIVEALKNAEEITGPAVTAALENIDNLQGTTGVITISPETHQPLGLSMVMYKIENGEYLDLGRHVPESHK</sequence>
<dbReference type="InterPro" id="IPR028082">
    <property type="entry name" value="Peripla_BP_I"/>
</dbReference>
<dbReference type="PANTHER" id="PTHR30483">
    <property type="entry name" value="LEUCINE-SPECIFIC-BINDING PROTEIN"/>
    <property type="match status" value="1"/>
</dbReference>
<dbReference type="PANTHER" id="PTHR30483:SF6">
    <property type="entry name" value="PERIPLASMIC BINDING PROTEIN OF ABC TRANSPORTER FOR NATURAL AMINO ACIDS"/>
    <property type="match status" value="1"/>
</dbReference>
<comment type="similarity">
    <text evidence="1">Belongs to the leucine-binding protein family.</text>
</comment>
<evidence type="ECO:0000313" key="6">
    <source>
        <dbReference type="Proteomes" id="UP000663499"/>
    </source>
</evidence>
<feature type="chain" id="PRO_5038536435" evidence="3">
    <location>
        <begin position="20"/>
        <end position="396"/>
    </location>
</feature>
<evidence type="ECO:0000256" key="1">
    <source>
        <dbReference type="ARBA" id="ARBA00010062"/>
    </source>
</evidence>
<dbReference type="InterPro" id="IPR028081">
    <property type="entry name" value="Leu-bd"/>
</dbReference>
<keyword evidence="6" id="KW-1185">Reference proteome</keyword>
<gene>
    <name evidence="5" type="ORF">J0B03_03920</name>
</gene>
<evidence type="ECO:0000256" key="2">
    <source>
        <dbReference type="ARBA" id="ARBA00022729"/>
    </source>
</evidence>
<dbReference type="SUPFAM" id="SSF53822">
    <property type="entry name" value="Periplasmic binding protein-like I"/>
    <property type="match status" value="1"/>
</dbReference>
<dbReference type="Gene3D" id="3.40.50.2300">
    <property type="match status" value="2"/>
</dbReference>
<evidence type="ECO:0000256" key="3">
    <source>
        <dbReference type="SAM" id="SignalP"/>
    </source>
</evidence>
<dbReference type="Proteomes" id="UP000663499">
    <property type="component" value="Chromosome"/>
</dbReference>
<reference evidence="5" key="1">
    <citation type="submission" date="2021-03" db="EMBL/GenBank/DDBJ databases">
        <title>Alkalibacter marinus sp. nov., isolated from tidal flat sediment.</title>
        <authorList>
            <person name="Namirimu T."/>
            <person name="Yang J.-A."/>
            <person name="Yang S.-H."/>
            <person name="Kim Y.-J."/>
            <person name="Kwon K.K."/>
        </authorList>
    </citation>
    <scope>NUCLEOTIDE SEQUENCE</scope>
    <source>
        <strain evidence="5">ES005</strain>
    </source>
</reference>
<dbReference type="EMBL" id="CP071444">
    <property type="protein sequence ID" value="QSX09218.1"/>
    <property type="molecule type" value="Genomic_DNA"/>
</dbReference>
<dbReference type="KEGG" id="alka:J0B03_03920"/>
<proteinExistence type="inferred from homology"/>
<protein>
    <submittedName>
        <fullName evidence="5">ABC transporter substrate-binding protein</fullName>
    </submittedName>
</protein>
<evidence type="ECO:0000259" key="4">
    <source>
        <dbReference type="Pfam" id="PF13458"/>
    </source>
</evidence>
<dbReference type="InterPro" id="IPR051010">
    <property type="entry name" value="BCAA_transport"/>
</dbReference>